<keyword evidence="2" id="KW-1185">Reference proteome</keyword>
<evidence type="ECO:0000256" key="1">
    <source>
        <dbReference type="SAM" id="MobiDB-lite"/>
    </source>
</evidence>
<evidence type="ECO:0000313" key="3">
    <source>
        <dbReference type="RefSeq" id="XP_015865917.1"/>
    </source>
</evidence>
<proteinExistence type="predicted"/>
<name>A0A6P3Z7A9_ZIZJJ</name>
<accession>A0A6P3Z7A9</accession>
<organism evidence="3">
    <name type="scientific">Ziziphus jujuba</name>
    <name type="common">Chinese jujube</name>
    <name type="synonym">Ziziphus sativa</name>
    <dbReference type="NCBI Taxonomy" id="326968"/>
    <lineage>
        <taxon>Eukaryota</taxon>
        <taxon>Viridiplantae</taxon>
        <taxon>Streptophyta</taxon>
        <taxon>Embryophyta</taxon>
        <taxon>Tracheophyta</taxon>
        <taxon>Spermatophyta</taxon>
        <taxon>Magnoliopsida</taxon>
        <taxon>eudicotyledons</taxon>
        <taxon>Gunneridae</taxon>
        <taxon>Pentapetalae</taxon>
        <taxon>rosids</taxon>
        <taxon>fabids</taxon>
        <taxon>Rosales</taxon>
        <taxon>Rhamnaceae</taxon>
        <taxon>Paliureae</taxon>
        <taxon>Ziziphus</taxon>
    </lineage>
</organism>
<dbReference type="RefSeq" id="XP_015865917.1">
    <property type="nucleotide sequence ID" value="XM_016010431.2"/>
</dbReference>
<dbReference type="AlphaFoldDB" id="A0A6P3Z7A9"/>
<protein>
    <submittedName>
        <fullName evidence="5">Beta-1,4-xylosyltransferase IRX14-like</fullName>
    </submittedName>
    <submittedName>
        <fullName evidence="3 4">probable beta-1,4-xylosyltransferase IRX14</fullName>
    </submittedName>
</protein>
<evidence type="ECO:0000313" key="4">
    <source>
        <dbReference type="RefSeq" id="XP_015876847.1"/>
    </source>
</evidence>
<dbReference type="RefSeq" id="XP_015876847.1">
    <property type="nucleotide sequence ID" value="XM_016021361.2"/>
</dbReference>
<evidence type="ECO:0000313" key="2">
    <source>
        <dbReference type="Proteomes" id="UP001652623"/>
    </source>
</evidence>
<feature type="compositionally biased region" description="Basic residues" evidence="1">
    <location>
        <begin position="50"/>
        <end position="69"/>
    </location>
</feature>
<reference evidence="3 4" key="1">
    <citation type="submission" date="2022-04" db="UniProtKB">
        <authorList>
            <consortium name="RefSeq"/>
        </authorList>
    </citation>
    <scope>IDENTIFICATION</scope>
    <source>
        <tissue evidence="3 4">In vitro plantlets</tissue>
        <tissue evidence="5">Seedling</tissue>
    </source>
</reference>
<dbReference type="RefSeq" id="XP_048322968.1">
    <property type="nucleotide sequence ID" value="XM_048467011.2"/>
</dbReference>
<dbReference type="Proteomes" id="UP001652623">
    <property type="component" value="Chromosome 7"/>
</dbReference>
<evidence type="ECO:0000313" key="5">
    <source>
        <dbReference type="RefSeq" id="XP_048322968.1"/>
    </source>
</evidence>
<feature type="region of interest" description="Disordered" evidence="1">
    <location>
        <begin position="46"/>
        <end position="85"/>
    </location>
</feature>
<sequence length="85" mass="9858">MAVMVWPYRWIIDPPLEVNVPSKRTPWPDAPPELPTNENVVLGIQEHAVKHPTKTRTSRSKRRSKRKHDTRTVDTQVASKHSEQI</sequence>
<gene>
    <name evidence="3" type="primary">LOC107403526</name>
    <name evidence="4" type="synonym">LOC107413415</name>
    <name evidence="5" type="synonym">LOC125420384</name>
</gene>